<dbReference type="AlphaFoldDB" id="A0A8R1HLS7"/>
<dbReference type="Pfam" id="PF02206">
    <property type="entry name" value="WSN"/>
    <property type="match status" value="1"/>
</dbReference>
<evidence type="ECO:0000313" key="2">
    <source>
        <dbReference type="EnsemblMetazoa" id="CJA02071.1"/>
    </source>
</evidence>
<dbReference type="EnsemblMetazoa" id="CJA02071.1">
    <property type="protein sequence ID" value="CJA02071.1"/>
    <property type="gene ID" value="WBGene00121274"/>
</dbReference>
<dbReference type="PANTHER" id="PTHR22956:SF26">
    <property type="entry name" value="TYROSINE-PROTEIN PHOSPHATASE DOMAIN-CONTAINING PROTEIN"/>
    <property type="match status" value="1"/>
</dbReference>
<dbReference type="SMART" id="SM00453">
    <property type="entry name" value="WSN"/>
    <property type="match status" value="1"/>
</dbReference>
<proteinExistence type="predicted"/>
<dbReference type="InterPro" id="IPR003125">
    <property type="entry name" value="WSN"/>
</dbReference>
<dbReference type="Proteomes" id="UP000005237">
    <property type="component" value="Unassembled WGS sequence"/>
</dbReference>
<evidence type="ECO:0000313" key="3">
    <source>
        <dbReference type="Proteomes" id="UP000005237"/>
    </source>
</evidence>
<name>A0A8R1HLS7_CAEJA</name>
<organism evidence="2 3">
    <name type="scientific">Caenorhabditis japonica</name>
    <dbReference type="NCBI Taxonomy" id="281687"/>
    <lineage>
        <taxon>Eukaryota</taxon>
        <taxon>Metazoa</taxon>
        <taxon>Ecdysozoa</taxon>
        <taxon>Nematoda</taxon>
        <taxon>Chromadorea</taxon>
        <taxon>Rhabditida</taxon>
        <taxon>Rhabditina</taxon>
        <taxon>Rhabditomorpha</taxon>
        <taxon>Rhabditoidea</taxon>
        <taxon>Rhabditidae</taxon>
        <taxon>Peloderinae</taxon>
        <taxon>Caenorhabditis</taxon>
    </lineage>
</organism>
<dbReference type="InterPro" id="IPR053345">
    <property type="entry name" value="Ankyrin_repeat-containing"/>
</dbReference>
<evidence type="ECO:0000259" key="1">
    <source>
        <dbReference type="SMART" id="SM00453"/>
    </source>
</evidence>
<keyword evidence="3" id="KW-1185">Reference proteome</keyword>
<feature type="domain" description="Domain of unknown function WSN" evidence="1">
    <location>
        <begin position="22"/>
        <end position="91"/>
    </location>
</feature>
<accession>A0A8R1HLS7</accession>
<reference evidence="3" key="1">
    <citation type="submission" date="2010-08" db="EMBL/GenBank/DDBJ databases">
        <authorList>
            <consortium name="Caenorhabditis japonica Sequencing Consortium"/>
            <person name="Wilson R.K."/>
        </authorList>
    </citation>
    <scope>NUCLEOTIDE SEQUENCE [LARGE SCALE GENOMIC DNA]</scope>
    <source>
        <strain evidence="3">DF5081</strain>
    </source>
</reference>
<dbReference type="PANTHER" id="PTHR22956">
    <property type="entry name" value="ANKYRIN REPEAT-CONTAINING PROTEIN F37A4.4-RELATED-RELATED"/>
    <property type="match status" value="1"/>
</dbReference>
<reference evidence="2" key="2">
    <citation type="submission" date="2022-06" db="UniProtKB">
        <authorList>
            <consortium name="EnsemblMetazoa"/>
        </authorList>
    </citation>
    <scope>IDENTIFICATION</scope>
    <source>
        <strain evidence="2">DF5081</strain>
    </source>
</reference>
<sequence>MDFSNPYVAKLKNVIKMNKKTENLENIQSKIASLSRVINSIALQNSFLRESITTKKVMAAALDVHDPDILHAIEKADVQNVANTIKTLDLLANQSMDTITEITLALNKLALGHDTTSSDTPNSPVFFNVSNVCFEQELVSVFNTLSSLLIINIDELKSPSPKKKTLKTEYFRLKAYAKKYFLYTTHPFTDSKHLSNSFESARSFLVDIEQYQLLTNNTYSALLIKSLDNLRPYTTIIQTLSNSERIQHVIEQFNDLNKLISKKVNISDKNIFVGLSGGTEDSEMFPGDLDDKWLGKLLNNGHSLIDLKNLLMPITNWKNELTAMRNAWTKFDTNSHSNLIPGDVNDVLCSPLGNLIHDPLDICCGIQKTFQSSFYFVH</sequence>
<protein>
    <submittedName>
        <fullName evidence="2">WSN domain-containing protein</fullName>
    </submittedName>
</protein>